<dbReference type="EMBL" id="CAJVPZ010008390">
    <property type="protein sequence ID" value="CAG8597493.1"/>
    <property type="molecule type" value="Genomic_DNA"/>
</dbReference>
<evidence type="ECO:0000256" key="1">
    <source>
        <dbReference type="SAM" id="MobiDB-lite"/>
    </source>
</evidence>
<organism evidence="2 3">
    <name type="scientific">Racocetra fulgida</name>
    <dbReference type="NCBI Taxonomy" id="60492"/>
    <lineage>
        <taxon>Eukaryota</taxon>
        <taxon>Fungi</taxon>
        <taxon>Fungi incertae sedis</taxon>
        <taxon>Mucoromycota</taxon>
        <taxon>Glomeromycotina</taxon>
        <taxon>Glomeromycetes</taxon>
        <taxon>Diversisporales</taxon>
        <taxon>Gigasporaceae</taxon>
        <taxon>Racocetra</taxon>
    </lineage>
</organism>
<proteinExistence type="predicted"/>
<gene>
    <name evidence="2" type="ORF">RFULGI_LOCUS6473</name>
</gene>
<keyword evidence="3" id="KW-1185">Reference proteome</keyword>
<evidence type="ECO:0000313" key="3">
    <source>
        <dbReference type="Proteomes" id="UP000789396"/>
    </source>
</evidence>
<feature type="compositionally biased region" description="Polar residues" evidence="1">
    <location>
        <begin position="111"/>
        <end position="124"/>
    </location>
</feature>
<protein>
    <submittedName>
        <fullName evidence="2">16245_t:CDS:1</fullName>
    </submittedName>
</protein>
<feature type="compositionally biased region" description="Polar residues" evidence="1">
    <location>
        <begin position="48"/>
        <end position="57"/>
    </location>
</feature>
<feature type="region of interest" description="Disordered" evidence="1">
    <location>
        <begin position="29"/>
        <end position="167"/>
    </location>
</feature>
<feature type="compositionally biased region" description="Low complexity" evidence="1">
    <location>
        <begin position="138"/>
        <end position="152"/>
    </location>
</feature>
<accession>A0A9N9GF17</accession>
<evidence type="ECO:0000313" key="2">
    <source>
        <dbReference type="EMBL" id="CAG8597493.1"/>
    </source>
</evidence>
<sequence>MTKSEIGSEDINIVPTKVLHDFIGSMSDIAHPVKVPPPKKDPPPQKAHGQQSVSTPLIQIDDAEQDTSRTNNLLDFSAPSPTKEYSDDSSTTNISNESDDSDSEYFDIQNIDANKNSNFSAPSNETDDSVSEDIDIRNSGANNNSNFSAPSNETDDSVSEDIDIRNS</sequence>
<dbReference type="AlphaFoldDB" id="A0A9N9GF17"/>
<feature type="non-terminal residue" evidence="2">
    <location>
        <position position="1"/>
    </location>
</feature>
<name>A0A9N9GF17_9GLOM</name>
<dbReference type="Proteomes" id="UP000789396">
    <property type="component" value="Unassembled WGS sequence"/>
</dbReference>
<reference evidence="2" key="1">
    <citation type="submission" date="2021-06" db="EMBL/GenBank/DDBJ databases">
        <authorList>
            <person name="Kallberg Y."/>
            <person name="Tangrot J."/>
            <person name="Rosling A."/>
        </authorList>
    </citation>
    <scope>NUCLEOTIDE SEQUENCE</scope>
    <source>
        <strain evidence="2">IN212</strain>
    </source>
</reference>
<dbReference type="OrthoDB" id="10532633at2759"/>
<comment type="caution">
    <text evidence="2">The sequence shown here is derived from an EMBL/GenBank/DDBJ whole genome shotgun (WGS) entry which is preliminary data.</text>
</comment>